<organism evidence="2 3">
    <name type="scientific">Rasamsonia emersonii (strain ATCC 16479 / CBS 393.64 / IMI 116815)</name>
    <dbReference type="NCBI Taxonomy" id="1408163"/>
    <lineage>
        <taxon>Eukaryota</taxon>
        <taxon>Fungi</taxon>
        <taxon>Dikarya</taxon>
        <taxon>Ascomycota</taxon>
        <taxon>Pezizomycotina</taxon>
        <taxon>Eurotiomycetes</taxon>
        <taxon>Eurotiomycetidae</taxon>
        <taxon>Eurotiales</taxon>
        <taxon>Trichocomaceae</taxon>
        <taxon>Rasamsonia</taxon>
    </lineage>
</organism>
<evidence type="ECO:0008006" key="4">
    <source>
        <dbReference type="Google" id="ProtNLM"/>
    </source>
</evidence>
<dbReference type="AlphaFoldDB" id="A0A0F4YFC8"/>
<sequence length="140" mass="17067">MEIDTNLFPDHHLNKTKEEEKLRQETTDRLMKEFTSIYKQHQWNKDNDDDVPATLFYWSLSKQQRARTNLERPMNDGFMCSSERNMSNWVLQFGEGYMNILWEYNNKDLFCLYVGKSINLKNRITDHQNQLFRRRQKSLH</sequence>
<comment type="caution">
    <text evidence="2">The sequence shown here is derived from an EMBL/GenBank/DDBJ whole genome shotgun (WGS) entry which is preliminary data.</text>
</comment>
<name>A0A0F4YFC8_RASE3</name>
<dbReference type="EMBL" id="LASV01000733">
    <property type="protein sequence ID" value="KKA16854.1"/>
    <property type="molecule type" value="Genomic_DNA"/>
</dbReference>
<accession>A0A0F4YFC8</accession>
<feature type="compositionally biased region" description="Basic and acidic residues" evidence="1">
    <location>
        <begin position="9"/>
        <end position="22"/>
    </location>
</feature>
<proteinExistence type="predicted"/>
<evidence type="ECO:0000256" key="1">
    <source>
        <dbReference type="SAM" id="MobiDB-lite"/>
    </source>
</evidence>
<evidence type="ECO:0000313" key="3">
    <source>
        <dbReference type="Proteomes" id="UP000053958"/>
    </source>
</evidence>
<feature type="region of interest" description="Disordered" evidence="1">
    <location>
        <begin position="1"/>
        <end position="22"/>
    </location>
</feature>
<dbReference type="Proteomes" id="UP000053958">
    <property type="component" value="Unassembled WGS sequence"/>
</dbReference>
<keyword evidence="3" id="KW-1185">Reference proteome</keyword>
<reference evidence="2 3" key="1">
    <citation type="submission" date="2015-04" db="EMBL/GenBank/DDBJ databases">
        <authorList>
            <person name="Heijne W.H."/>
            <person name="Fedorova N.D."/>
            <person name="Nierman W.C."/>
            <person name="Vollebregt A.W."/>
            <person name="Zhao Z."/>
            <person name="Wu L."/>
            <person name="Kumar M."/>
            <person name="Stam H."/>
            <person name="van den Berg M.A."/>
            <person name="Pel H.J."/>
        </authorList>
    </citation>
    <scope>NUCLEOTIDE SEQUENCE [LARGE SCALE GENOMIC DNA]</scope>
    <source>
        <strain evidence="2 3">CBS 393.64</strain>
    </source>
</reference>
<dbReference type="GeneID" id="25321503"/>
<dbReference type="OrthoDB" id="5412936at2759"/>
<dbReference type="RefSeq" id="XP_013323466.1">
    <property type="nucleotide sequence ID" value="XM_013468012.1"/>
</dbReference>
<gene>
    <name evidence="2" type="ORF">T310_9571</name>
</gene>
<evidence type="ECO:0000313" key="2">
    <source>
        <dbReference type="EMBL" id="KKA16854.1"/>
    </source>
</evidence>
<protein>
    <recommendedName>
        <fullName evidence="4">GIY-YIG domain-containing protein</fullName>
    </recommendedName>
</protein>